<feature type="domain" description="Flavin reductase like" evidence="2">
    <location>
        <begin position="21"/>
        <end position="166"/>
    </location>
</feature>
<proteinExistence type="predicted"/>
<evidence type="ECO:0000313" key="4">
    <source>
        <dbReference type="Proteomes" id="UP001652564"/>
    </source>
</evidence>
<protein>
    <submittedName>
        <fullName evidence="3">Flavin reductase family protein</fullName>
    </submittedName>
</protein>
<keyword evidence="4" id="KW-1185">Reference proteome</keyword>
<dbReference type="Pfam" id="PF01613">
    <property type="entry name" value="Flavin_Reduct"/>
    <property type="match status" value="1"/>
</dbReference>
<dbReference type="SUPFAM" id="SSF50475">
    <property type="entry name" value="FMN-binding split barrel"/>
    <property type="match status" value="1"/>
</dbReference>
<name>A0ABT2ZP15_9RHOB</name>
<sequence>MPACQLSAGTDVPRDAFVRAMRMVASSVTVVTTDGPSGRHGATVSAFTSVSADPPTILVCLRADSRIAQAVEGNGQLCVNVLPSESRAIADRFAGKDDAWLDDRFSGIDCFGRPGAAPQIDGATIFAGSVEQSLLSGSHRIFIIRIATVREGMDQPLTYLDGAYHRVVRDAAPVRIS</sequence>
<dbReference type="InterPro" id="IPR050268">
    <property type="entry name" value="NADH-dep_flavin_reductase"/>
</dbReference>
<organism evidence="3 4">
    <name type="scientific">Albidovulum litorale</name>
    <dbReference type="NCBI Taxonomy" id="2984134"/>
    <lineage>
        <taxon>Bacteria</taxon>
        <taxon>Pseudomonadati</taxon>
        <taxon>Pseudomonadota</taxon>
        <taxon>Alphaproteobacteria</taxon>
        <taxon>Rhodobacterales</taxon>
        <taxon>Paracoccaceae</taxon>
        <taxon>Albidovulum</taxon>
    </lineage>
</organism>
<gene>
    <name evidence="3" type="ORF">OEZ71_09295</name>
</gene>
<dbReference type="SMART" id="SM00903">
    <property type="entry name" value="Flavin_Reduct"/>
    <property type="match status" value="1"/>
</dbReference>
<dbReference type="EMBL" id="JAOWKZ010000002">
    <property type="protein sequence ID" value="MCV2872491.1"/>
    <property type="molecule type" value="Genomic_DNA"/>
</dbReference>
<evidence type="ECO:0000313" key="3">
    <source>
        <dbReference type="EMBL" id="MCV2872491.1"/>
    </source>
</evidence>
<accession>A0ABT2ZP15</accession>
<dbReference type="RefSeq" id="WP_263739673.1">
    <property type="nucleotide sequence ID" value="NZ_JAOWKZ010000002.1"/>
</dbReference>
<comment type="caution">
    <text evidence="3">The sequence shown here is derived from an EMBL/GenBank/DDBJ whole genome shotgun (WGS) entry which is preliminary data.</text>
</comment>
<dbReference type="Proteomes" id="UP001652564">
    <property type="component" value="Unassembled WGS sequence"/>
</dbReference>
<keyword evidence="1" id="KW-0560">Oxidoreductase</keyword>
<reference evidence="3 4" key="1">
    <citation type="submission" date="2022-10" db="EMBL/GenBank/DDBJ databases">
        <title>Defluviimonas sp. nov., isolated from ocean surface sediments.</title>
        <authorList>
            <person name="He W."/>
            <person name="Wang L."/>
            <person name="Zhang D.-F."/>
        </authorList>
    </citation>
    <scope>NUCLEOTIDE SEQUENCE [LARGE SCALE GENOMIC DNA]</scope>
    <source>
        <strain evidence="3 4">WL0050</strain>
    </source>
</reference>
<dbReference type="InterPro" id="IPR002563">
    <property type="entry name" value="Flavin_Rdtase-like_dom"/>
</dbReference>
<evidence type="ECO:0000256" key="1">
    <source>
        <dbReference type="ARBA" id="ARBA00023002"/>
    </source>
</evidence>
<evidence type="ECO:0000259" key="2">
    <source>
        <dbReference type="SMART" id="SM00903"/>
    </source>
</evidence>
<dbReference type="PANTHER" id="PTHR30466">
    <property type="entry name" value="FLAVIN REDUCTASE"/>
    <property type="match status" value="1"/>
</dbReference>
<dbReference type="InterPro" id="IPR012349">
    <property type="entry name" value="Split_barrel_FMN-bd"/>
</dbReference>
<dbReference type="Gene3D" id="2.30.110.10">
    <property type="entry name" value="Electron Transport, Fmn-binding Protein, Chain A"/>
    <property type="match status" value="1"/>
</dbReference>
<dbReference type="PANTHER" id="PTHR30466:SF1">
    <property type="entry name" value="FMN REDUCTASE (NADH) RUTF"/>
    <property type="match status" value="1"/>
</dbReference>